<dbReference type="FunFam" id="3.40.1160.10:FF:000018">
    <property type="entry name" value="Glutamate 5-kinase"/>
    <property type="match status" value="1"/>
</dbReference>
<dbReference type="NCBIfam" id="TIGR01027">
    <property type="entry name" value="proB"/>
    <property type="match status" value="1"/>
</dbReference>
<evidence type="ECO:0000259" key="9">
    <source>
        <dbReference type="SMART" id="SM00359"/>
    </source>
</evidence>
<evidence type="ECO:0000256" key="2">
    <source>
        <dbReference type="ARBA" id="ARBA00022605"/>
    </source>
</evidence>
<keyword evidence="6 8" id="KW-0418">Kinase</keyword>
<evidence type="ECO:0000256" key="8">
    <source>
        <dbReference type="HAMAP-Rule" id="MF_00456"/>
    </source>
</evidence>
<comment type="catalytic activity">
    <reaction evidence="8">
        <text>L-glutamate + ATP = L-glutamyl 5-phosphate + ADP</text>
        <dbReference type="Rhea" id="RHEA:14877"/>
        <dbReference type="ChEBI" id="CHEBI:29985"/>
        <dbReference type="ChEBI" id="CHEBI:30616"/>
        <dbReference type="ChEBI" id="CHEBI:58274"/>
        <dbReference type="ChEBI" id="CHEBI:456216"/>
        <dbReference type="EC" id="2.7.2.11"/>
    </reaction>
</comment>
<dbReference type="CDD" id="cd04242">
    <property type="entry name" value="AAK_G5K_ProB"/>
    <property type="match status" value="1"/>
</dbReference>
<dbReference type="PIRSF" id="PIRSF000729">
    <property type="entry name" value="GK"/>
    <property type="match status" value="1"/>
</dbReference>
<evidence type="ECO:0000313" key="11">
    <source>
        <dbReference type="Proteomes" id="UP000316199"/>
    </source>
</evidence>
<protein>
    <recommendedName>
        <fullName evidence="8">Glutamate 5-kinase</fullName>
        <ecNumber evidence="8">2.7.2.11</ecNumber>
    </recommendedName>
    <alternativeName>
        <fullName evidence="8">Gamma-glutamyl kinase</fullName>
        <shortName evidence="8">GK</shortName>
    </alternativeName>
</protein>
<feature type="binding site" evidence="8">
    <location>
        <position position="152"/>
    </location>
    <ligand>
        <name>substrate</name>
    </ligand>
</feature>
<proteinExistence type="inferred from homology"/>
<dbReference type="Gene3D" id="2.30.130.10">
    <property type="entry name" value="PUA domain"/>
    <property type="match status" value="1"/>
</dbReference>
<dbReference type="SUPFAM" id="SSF88697">
    <property type="entry name" value="PUA domain-like"/>
    <property type="match status" value="1"/>
</dbReference>
<dbReference type="GO" id="GO:0055129">
    <property type="term" value="P:L-proline biosynthetic process"/>
    <property type="evidence" value="ECO:0007669"/>
    <property type="project" value="UniProtKB-UniRule"/>
</dbReference>
<dbReference type="InterPro" id="IPR005715">
    <property type="entry name" value="Glu_5kinase/COase_Synthase"/>
</dbReference>
<evidence type="ECO:0000256" key="1">
    <source>
        <dbReference type="ARBA" id="ARBA00022490"/>
    </source>
</evidence>
<dbReference type="Pfam" id="PF01472">
    <property type="entry name" value="PUA"/>
    <property type="match status" value="1"/>
</dbReference>
<dbReference type="InterPro" id="IPR036974">
    <property type="entry name" value="PUA_sf"/>
</dbReference>
<dbReference type="Proteomes" id="UP000316199">
    <property type="component" value="Unassembled WGS sequence"/>
</dbReference>
<dbReference type="PANTHER" id="PTHR43654:SF1">
    <property type="entry name" value="ISOPENTENYL PHOSPHATE KINASE"/>
    <property type="match status" value="1"/>
</dbReference>
<dbReference type="SMART" id="SM00359">
    <property type="entry name" value="PUA"/>
    <property type="match status" value="1"/>
</dbReference>
<feature type="binding site" evidence="8">
    <location>
        <begin position="172"/>
        <end position="173"/>
    </location>
    <ligand>
        <name>ATP</name>
        <dbReference type="ChEBI" id="CHEBI:30616"/>
    </ligand>
</feature>
<dbReference type="PROSITE" id="PS00902">
    <property type="entry name" value="GLUTAMATE_5_KINASE"/>
    <property type="match status" value="1"/>
</dbReference>
<dbReference type="InterPro" id="IPR002478">
    <property type="entry name" value="PUA"/>
</dbReference>
<dbReference type="SUPFAM" id="SSF53633">
    <property type="entry name" value="Carbamate kinase-like"/>
    <property type="match status" value="1"/>
</dbReference>
<comment type="caution">
    <text evidence="8">Lacks conserved residue(s) required for the propagation of feature annotation.</text>
</comment>
<dbReference type="InterPro" id="IPR036393">
    <property type="entry name" value="AceGlu_kinase-like_sf"/>
</dbReference>
<gene>
    <name evidence="8" type="primary">proB</name>
    <name evidence="10" type="ORF">EVA68_07905</name>
</gene>
<dbReference type="GO" id="GO:0004349">
    <property type="term" value="F:glutamate 5-kinase activity"/>
    <property type="evidence" value="ECO:0007669"/>
    <property type="project" value="UniProtKB-UniRule"/>
</dbReference>
<keyword evidence="2 8" id="KW-0028">Amino-acid biosynthesis</keyword>
<sequence>MREIYDAGKVWVIKVGSSLLTSPEGLAVEKVTQWVDDIVYLKKEGIKVVLVSSGAVAEGMGRLGLSERPDTVHLLQAAAAVGQMGLIQLYESNFMRHDLHTAQILLTHDDLRSRERYLNARVTLKTLIDLDVVPIVNENDTVVTEEIRFGDNDTLAALVANLIEANTLILLTDQEGLFDKDPRLGGAELVGSAMASDPRLKMMAGPGTDIGQGGMITKVQAAQVAARSGANTIITSGLHNNVLRDLAKGNLSGTCLKADKPLLASRKQWLATLAPQGQLLLDTGAVQVLRSKGRSLLPVGVQLVTGRFTRGDMVSCMDENGQEIARGLINYSDEESRLIIGNSSSNIESKLGFLIEEELIHRDNLVISR</sequence>
<comment type="similarity">
    <text evidence="8">Belongs to the glutamate 5-kinase family.</text>
</comment>
<dbReference type="Gene3D" id="3.40.1160.10">
    <property type="entry name" value="Acetylglutamate kinase-like"/>
    <property type="match status" value="2"/>
</dbReference>
<keyword evidence="5 8" id="KW-0547">Nucleotide-binding</keyword>
<keyword evidence="7 8" id="KW-0067">ATP-binding</keyword>
<dbReference type="EMBL" id="SHAG01000050">
    <property type="protein sequence ID" value="RZO75051.1"/>
    <property type="molecule type" value="Genomic_DNA"/>
</dbReference>
<comment type="caution">
    <text evidence="10">The sequence shown here is derived from an EMBL/GenBank/DDBJ whole genome shotgun (WGS) entry which is preliminary data.</text>
</comment>
<dbReference type="EC" id="2.7.2.11" evidence="8"/>
<dbReference type="InterPro" id="IPR001048">
    <property type="entry name" value="Asp/Glu/Uridylate_kinase"/>
</dbReference>
<name>A0A520RXX5_9GAMM</name>
<feature type="domain" description="PUA" evidence="9">
    <location>
        <begin position="277"/>
        <end position="360"/>
    </location>
</feature>
<dbReference type="PRINTS" id="PR00474">
    <property type="entry name" value="GLU5KINASE"/>
</dbReference>
<comment type="function">
    <text evidence="8">Catalyzes the transfer of a phosphate group to glutamate to form L-glutamate 5-phosphate.</text>
</comment>
<dbReference type="InterPro" id="IPR015947">
    <property type="entry name" value="PUA-like_sf"/>
</dbReference>
<evidence type="ECO:0000256" key="5">
    <source>
        <dbReference type="ARBA" id="ARBA00022741"/>
    </source>
</evidence>
<comment type="pathway">
    <text evidence="8">Amino-acid biosynthesis; L-proline biosynthesis; L-glutamate 5-semialdehyde from L-glutamate: step 1/2.</text>
</comment>
<dbReference type="UniPathway" id="UPA00098">
    <property type="reaction ID" value="UER00359"/>
</dbReference>
<dbReference type="InterPro" id="IPR019797">
    <property type="entry name" value="Glutamate_5-kinase_CS"/>
</dbReference>
<evidence type="ECO:0000313" key="10">
    <source>
        <dbReference type="EMBL" id="RZO75051.1"/>
    </source>
</evidence>
<dbReference type="Pfam" id="PF00696">
    <property type="entry name" value="AA_kinase"/>
    <property type="match status" value="1"/>
</dbReference>
<dbReference type="GO" id="GO:0003723">
    <property type="term" value="F:RNA binding"/>
    <property type="evidence" value="ECO:0007669"/>
    <property type="project" value="InterPro"/>
</dbReference>
<evidence type="ECO:0000256" key="6">
    <source>
        <dbReference type="ARBA" id="ARBA00022777"/>
    </source>
</evidence>
<dbReference type="InterPro" id="IPR041739">
    <property type="entry name" value="G5K_ProB"/>
</dbReference>
<feature type="binding site" evidence="8">
    <location>
        <position position="14"/>
    </location>
    <ligand>
        <name>ATP</name>
        <dbReference type="ChEBI" id="CHEBI:30616"/>
    </ligand>
</feature>
<reference evidence="10 11" key="1">
    <citation type="submission" date="2019-02" db="EMBL/GenBank/DDBJ databases">
        <title>Prokaryotic population dynamics and viral predation in marine succession experiment using metagenomics: the confinement effect.</title>
        <authorList>
            <person name="Haro-Moreno J.M."/>
            <person name="Rodriguez-Valera F."/>
            <person name="Lopez-Perez M."/>
        </authorList>
    </citation>
    <scope>NUCLEOTIDE SEQUENCE [LARGE SCALE GENOMIC DNA]</scope>
    <source>
        <strain evidence="10">MED-G157</strain>
    </source>
</reference>
<accession>A0A520RXX5</accession>
<organism evidence="10 11">
    <name type="scientific">OM182 bacterium</name>
    <dbReference type="NCBI Taxonomy" id="2510334"/>
    <lineage>
        <taxon>Bacteria</taxon>
        <taxon>Pseudomonadati</taxon>
        <taxon>Pseudomonadota</taxon>
        <taxon>Gammaproteobacteria</taxon>
        <taxon>OMG group</taxon>
        <taxon>OM182 clade</taxon>
    </lineage>
</organism>
<comment type="subcellular location">
    <subcellularLocation>
        <location evidence="8">Cytoplasm</location>
    </subcellularLocation>
</comment>
<dbReference type="CDD" id="cd21157">
    <property type="entry name" value="PUA_G5K"/>
    <property type="match status" value="1"/>
</dbReference>
<keyword evidence="1 8" id="KW-0963">Cytoplasm</keyword>
<evidence type="ECO:0000256" key="7">
    <source>
        <dbReference type="ARBA" id="ARBA00022840"/>
    </source>
</evidence>
<dbReference type="GO" id="GO:0005524">
    <property type="term" value="F:ATP binding"/>
    <property type="evidence" value="ECO:0007669"/>
    <property type="project" value="UniProtKB-KW"/>
</dbReference>
<feature type="binding site" evidence="8">
    <location>
        <position position="140"/>
    </location>
    <ligand>
        <name>substrate</name>
    </ligand>
</feature>
<dbReference type="InterPro" id="IPR011529">
    <property type="entry name" value="Glu_5kinase"/>
</dbReference>
<dbReference type="GO" id="GO:0005829">
    <property type="term" value="C:cytosol"/>
    <property type="evidence" value="ECO:0007669"/>
    <property type="project" value="TreeGrafter"/>
</dbReference>
<keyword evidence="3 8" id="KW-0641">Proline biosynthesis</keyword>
<dbReference type="PANTHER" id="PTHR43654">
    <property type="entry name" value="GLUTAMATE 5-KINASE"/>
    <property type="match status" value="1"/>
</dbReference>
<evidence type="ECO:0000256" key="4">
    <source>
        <dbReference type="ARBA" id="ARBA00022679"/>
    </source>
</evidence>
<dbReference type="PROSITE" id="PS50890">
    <property type="entry name" value="PUA"/>
    <property type="match status" value="1"/>
</dbReference>
<keyword evidence="4 8" id="KW-0808">Transferase</keyword>
<dbReference type="AlphaFoldDB" id="A0A520RXX5"/>
<dbReference type="HAMAP" id="MF_00456">
    <property type="entry name" value="ProB"/>
    <property type="match status" value="1"/>
</dbReference>
<dbReference type="InterPro" id="IPR001057">
    <property type="entry name" value="Glu/AcGlu_kinase"/>
</dbReference>
<evidence type="ECO:0000256" key="3">
    <source>
        <dbReference type="ARBA" id="ARBA00022650"/>
    </source>
</evidence>
<feature type="binding site" evidence="8">
    <location>
        <position position="53"/>
    </location>
    <ligand>
        <name>substrate</name>
    </ligand>
</feature>